<feature type="compositionally biased region" description="Basic and acidic residues" evidence="6">
    <location>
        <begin position="376"/>
        <end position="386"/>
    </location>
</feature>
<feature type="compositionally biased region" description="Low complexity" evidence="6">
    <location>
        <begin position="538"/>
        <end position="554"/>
    </location>
</feature>
<evidence type="ECO:0000256" key="6">
    <source>
        <dbReference type="SAM" id="MobiDB-lite"/>
    </source>
</evidence>
<dbReference type="Gene3D" id="3.30.160.60">
    <property type="entry name" value="Classic Zinc Finger"/>
    <property type="match status" value="2"/>
</dbReference>
<feature type="compositionally biased region" description="Low complexity" evidence="6">
    <location>
        <begin position="68"/>
        <end position="82"/>
    </location>
</feature>
<dbReference type="SMART" id="SM00355">
    <property type="entry name" value="ZnF_C2H2"/>
    <property type="match status" value="5"/>
</dbReference>
<keyword evidence="9" id="KW-1185">Reference proteome</keyword>
<dbReference type="InterPro" id="IPR013087">
    <property type="entry name" value="Znf_C2H2_type"/>
</dbReference>
<protein>
    <submittedName>
        <fullName evidence="8">Oidioi.mRNA.OKI2018_I69.PAR.g11458.t1.cds</fullName>
    </submittedName>
</protein>
<feature type="compositionally biased region" description="Polar residues" evidence="6">
    <location>
        <begin position="412"/>
        <end position="426"/>
    </location>
</feature>
<keyword evidence="2" id="KW-0677">Repeat</keyword>
<reference evidence="8 9" key="1">
    <citation type="submission" date="2021-04" db="EMBL/GenBank/DDBJ databases">
        <authorList>
            <person name="Bliznina A."/>
        </authorList>
    </citation>
    <scope>NUCLEOTIDE SEQUENCE [LARGE SCALE GENOMIC DNA]</scope>
</reference>
<accession>A0ABN7RZV0</accession>
<proteinExistence type="predicted"/>
<feature type="compositionally biased region" description="Polar residues" evidence="6">
    <location>
        <begin position="658"/>
        <end position="670"/>
    </location>
</feature>
<dbReference type="PANTHER" id="PTHR24379">
    <property type="entry name" value="KRAB AND ZINC FINGER DOMAIN-CONTAINING"/>
    <property type="match status" value="1"/>
</dbReference>
<evidence type="ECO:0000256" key="2">
    <source>
        <dbReference type="ARBA" id="ARBA00022737"/>
    </source>
</evidence>
<evidence type="ECO:0000256" key="1">
    <source>
        <dbReference type="ARBA" id="ARBA00022723"/>
    </source>
</evidence>
<keyword evidence="3 5" id="KW-0863">Zinc-finger</keyword>
<organism evidence="8 9">
    <name type="scientific">Oikopleura dioica</name>
    <name type="common">Tunicate</name>
    <dbReference type="NCBI Taxonomy" id="34765"/>
    <lineage>
        <taxon>Eukaryota</taxon>
        <taxon>Metazoa</taxon>
        <taxon>Chordata</taxon>
        <taxon>Tunicata</taxon>
        <taxon>Appendicularia</taxon>
        <taxon>Copelata</taxon>
        <taxon>Oikopleuridae</taxon>
        <taxon>Oikopleura</taxon>
    </lineage>
</organism>
<feature type="compositionally biased region" description="Polar residues" evidence="6">
    <location>
        <begin position="1"/>
        <end position="16"/>
    </location>
</feature>
<feature type="region of interest" description="Disordered" evidence="6">
    <location>
        <begin position="601"/>
        <end position="643"/>
    </location>
</feature>
<gene>
    <name evidence="8" type="ORF">OKIOD_LOCUS3016</name>
</gene>
<evidence type="ECO:0000313" key="9">
    <source>
        <dbReference type="Proteomes" id="UP001158576"/>
    </source>
</evidence>
<keyword evidence="4" id="KW-0862">Zinc</keyword>
<feature type="region of interest" description="Disordered" evidence="6">
    <location>
        <begin position="34"/>
        <end position="89"/>
    </location>
</feature>
<dbReference type="SUPFAM" id="SSF57667">
    <property type="entry name" value="beta-beta-alpha zinc fingers"/>
    <property type="match status" value="1"/>
</dbReference>
<feature type="region of interest" description="Disordered" evidence="6">
    <location>
        <begin position="152"/>
        <end position="171"/>
    </location>
</feature>
<sequence length="857" mass="95536">MAKTSPTRPGTNSSRDSLGKRCLAEMSAMVPPKKRVFHFQETSLPSPPTAYKQPTSTDNLNTDNTVTSSSLPQNNSPNQNLSFLTLSPTPPSICPPMSSQILTASVDQENEKTVELVLKSDETPENEEVVKTALTEDRHVVLLDEECPVSCPLPEPTVEQSPAPSKPKQTRKSFSCTQCDQEFPTNKKMLIHMTQHTEPHEGPQYLCESCPSRFASEEHLNRHMTEKHRKRPPSNGCLNYKYPCPGCRTGFMKRGMLILHITKCHPEMDISKCKVLKVEMFEEEKNWMCPYCDRKYLSSGKRREHIQKCHPNRELPPTLLIADKEVAMVSVVKKTQKIPHKCPYCVMEYAHRTKLLKHCKDKHKDKPIPYKYQKWKARETQKRETEANGGNPLPEKPKDPEQSFGNPFPEKTTASAVSHSTPSHQNWIDLPINDEDTRHSLGSFMSDITPTTPHQPVPLHNSTQITASTPNGHSDSGIPFRAITTPTSEICKTEILEQSLVQDTLNSQSMPANPNSAFIQWSAHSTSTPDFRVIEETSNSNSSSHHSNSQNHHQLTAPTSSSLISLDCHQPVSTDFLTNPRARNATFNGISLMSDNLIEEDSAQSAPPGFTFGPNFDPLEDVENGSGSDQPVLRAPSPQRTSRDDLLSQAFNSALNESFSDQSGLSNKTMSDSHDPQVQFETSNSSHSSVVYSQSSTIFVEQNPQQVPAKIQIHEAPATQTVIGQVIQQPNGQIVLISNRNDLGTLMMNSGHALALPTQQIQTIQAPVLAPQPVVPTRRKRGNQRKTRASSRIANSAIGNRGRKYFPKLLRQLQSTSARFSKLRRVNPLSFSLSTTGRHFLATLWRHRRTANSPSTS</sequence>
<evidence type="ECO:0000259" key="7">
    <source>
        <dbReference type="PROSITE" id="PS50157"/>
    </source>
</evidence>
<dbReference type="PANTHER" id="PTHR24379:SF127">
    <property type="entry name" value="BLOODY FINGERS-RELATED"/>
    <property type="match status" value="1"/>
</dbReference>
<keyword evidence="1" id="KW-0479">Metal-binding</keyword>
<feature type="region of interest" description="Disordered" evidence="6">
    <location>
        <begin position="658"/>
        <end position="681"/>
    </location>
</feature>
<evidence type="ECO:0000256" key="3">
    <source>
        <dbReference type="ARBA" id="ARBA00022771"/>
    </source>
</evidence>
<dbReference type="EMBL" id="OU015568">
    <property type="protein sequence ID" value="CAG5087106.1"/>
    <property type="molecule type" value="Genomic_DNA"/>
</dbReference>
<feature type="region of interest" description="Disordered" evidence="6">
    <location>
        <begin position="536"/>
        <end position="558"/>
    </location>
</feature>
<dbReference type="Proteomes" id="UP001158576">
    <property type="component" value="Chromosome PAR"/>
</dbReference>
<dbReference type="PROSITE" id="PS50157">
    <property type="entry name" value="ZINC_FINGER_C2H2_2"/>
    <property type="match status" value="2"/>
</dbReference>
<feature type="domain" description="C2H2-type" evidence="7">
    <location>
        <begin position="205"/>
        <end position="233"/>
    </location>
</feature>
<feature type="domain" description="C2H2-type" evidence="7">
    <location>
        <begin position="174"/>
        <end position="201"/>
    </location>
</feature>
<name>A0ABN7RZV0_OIKDI</name>
<evidence type="ECO:0000256" key="4">
    <source>
        <dbReference type="ARBA" id="ARBA00022833"/>
    </source>
</evidence>
<feature type="compositionally biased region" description="Polar residues" evidence="6">
    <location>
        <begin position="52"/>
        <end position="67"/>
    </location>
</feature>
<evidence type="ECO:0000313" key="8">
    <source>
        <dbReference type="EMBL" id="CAG5087106.1"/>
    </source>
</evidence>
<dbReference type="InterPro" id="IPR036236">
    <property type="entry name" value="Znf_C2H2_sf"/>
</dbReference>
<feature type="region of interest" description="Disordered" evidence="6">
    <location>
        <begin position="370"/>
        <end position="429"/>
    </location>
</feature>
<dbReference type="PROSITE" id="PS00028">
    <property type="entry name" value="ZINC_FINGER_C2H2_1"/>
    <property type="match status" value="5"/>
</dbReference>
<evidence type="ECO:0000256" key="5">
    <source>
        <dbReference type="PROSITE-ProRule" id="PRU00042"/>
    </source>
</evidence>
<feature type="region of interest" description="Disordered" evidence="6">
    <location>
        <begin position="1"/>
        <end position="21"/>
    </location>
</feature>